<gene>
    <name evidence="2" type="ORF">VMCG_10089</name>
</gene>
<evidence type="ECO:0000256" key="1">
    <source>
        <dbReference type="SAM" id="MobiDB-lite"/>
    </source>
</evidence>
<dbReference type="Proteomes" id="UP000283895">
    <property type="component" value="Unassembled WGS sequence"/>
</dbReference>
<dbReference type="InterPro" id="IPR034444">
    <property type="entry name" value="Nuo17.8"/>
</dbReference>
<dbReference type="GO" id="GO:0005739">
    <property type="term" value="C:mitochondrion"/>
    <property type="evidence" value="ECO:0007669"/>
    <property type="project" value="InterPro"/>
</dbReference>
<dbReference type="PANTHER" id="PTHR42100:SF1">
    <property type="entry name" value="OXIDOREDUCTASE 178 KDA SUBUNIT, PUTATIVE (AFU_ORTHOLOGUE AFUA_8G04320)-RELATED"/>
    <property type="match status" value="1"/>
</dbReference>
<accession>A0A423VG92</accession>
<feature type="region of interest" description="Disordered" evidence="1">
    <location>
        <begin position="93"/>
        <end position="114"/>
    </location>
</feature>
<dbReference type="OrthoDB" id="2120038at2759"/>
<dbReference type="STRING" id="356882.A0A423VG92"/>
<protein>
    <submittedName>
        <fullName evidence="2">Uncharacterized protein</fullName>
    </submittedName>
</protein>
<sequence>MATYSVSRDDNSTLSKWIDSITSESVNAWDQRNALHMNIAERAAADRHLFVSGEKGRGFELRTPELIGSGSPHNVPAGHYVNLDKVTEHYRKQHLDEEERKAKKLAKKLAEAKE</sequence>
<name>A0A423VG92_9PEZI</name>
<dbReference type="PANTHER" id="PTHR42100">
    <property type="entry name" value="OXIDOREDUCTASE 178 KDA SUBUNIT, PUTATIVE (AFU_ORTHOLOGUE AFUA_8G04320)-RELATED"/>
    <property type="match status" value="1"/>
</dbReference>
<evidence type="ECO:0000313" key="2">
    <source>
        <dbReference type="EMBL" id="ROV89961.1"/>
    </source>
</evidence>
<evidence type="ECO:0000313" key="3">
    <source>
        <dbReference type="Proteomes" id="UP000283895"/>
    </source>
</evidence>
<comment type="caution">
    <text evidence="2">The sequence shown here is derived from an EMBL/GenBank/DDBJ whole genome shotgun (WGS) entry which is preliminary data.</text>
</comment>
<dbReference type="EMBL" id="LKEA01000066">
    <property type="protein sequence ID" value="ROV89961.1"/>
    <property type="molecule type" value="Genomic_DNA"/>
</dbReference>
<dbReference type="AlphaFoldDB" id="A0A423VG92"/>
<proteinExistence type="predicted"/>
<organism evidence="2 3">
    <name type="scientific">Cytospora schulzeri</name>
    <dbReference type="NCBI Taxonomy" id="448051"/>
    <lineage>
        <taxon>Eukaryota</taxon>
        <taxon>Fungi</taxon>
        <taxon>Dikarya</taxon>
        <taxon>Ascomycota</taxon>
        <taxon>Pezizomycotina</taxon>
        <taxon>Sordariomycetes</taxon>
        <taxon>Sordariomycetidae</taxon>
        <taxon>Diaporthales</taxon>
        <taxon>Cytosporaceae</taxon>
        <taxon>Cytospora</taxon>
    </lineage>
</organism>
<reference evidence="2 3" key="1">
    <citation type="submission" date="2015-09" db="EMBL/GenBank/DDBJ databases">
        <title>Host preference determinants of Valsa canker pathogens revealed by comparative genomics.</title>
        <authorList>
            <person name="Yin Z."/>
            <person name="Huang L."/>
        </authorList>
    </citation>
    <scope>NUCLEOTIDE SEQUENCE [LARGE SCALE GENOMIC DNA]</scope>
    <source>
        <strain evidence="2 3">03-1</strain>
    </source>
</reference>
<keyword evidence="3" id="KW-1185">Reference proteome</keyword>